<reference evidence="1 2" key="1">
    <citation type="submission" date="2019-03" db="EMBL/GenBank/DDBJ databases">
        <title>Genomic Encyclopedia of Type Strains, Phase IV (KMG-IV): sequencing the most valuable type-strain genomes for metagenomic binning, comparative biology and taxonomic classification.</title>
        <authorList>
            <person name="Goeker M."/>
        </authorList>
    </citation>
    <scope>NUCLEOTIDE SEQUENCE [LARGE SCALE GENOMIC DNA]</scope>
    <source>
        <strain evidence="1 2">DSM 24179</strain>
    </source>
</reference>
<keyword evidence="2" id="KW-1185">Reference proteome</keyword>
<dbReference type="Gene3D" id="2.120.10.30">
    <property type="entry name" value="TolB, C-terminal domain"/>
    <property type="match status" value="1"/>
</dbReference>
<accession>A0A4R2GIV3</accession>
<dbReference type="InterPro" id="IPR011042">
    <property type="entry name" value="6-blade_b-propeller_TolB-like"/>
</dbReference>
<sequence length="410" mass="47454">MKGCPNNIDLLMNDAKPFVTGMFRLFSFPDFMGRLGLVRNICIFLFTITFIGCDFGSKENAGGICDIKRIEVFSNVSESALSSDLLSDVEYIILERTPNSVIGKIDKLIITDDYIFVMDVEHAKKLFQFDSNGRFIKIIGGFGRGPGEYQQLVDFTVCDITNRILAIDINRKLVVFDKQGELIKELIIDQGDPMSCRVLMHNESIYFFTGRGENYSSEYSLIKLNFEGGKTDGYLEFETGANYSVTFNTPLYIKDGSLKLFDYFEGVLLRKEQEQFIPEYVLDFNNKMMPVEILCNIEKYIKNLQNYSIIHRYFIEGSDYIYYSVIDKMQYKHGFFSKTTGESVIINSIINDEHIFRSPEVYYSNYYYAVIETFWLFDEVDKFQHIIENHSIDPDGNALIMKFKLQKIAE</sequence>
<dbReference type="Pfam" id="PF17170">
    <property type="entry name" value="DUF5128"/>
    <property type="match status" value="1"/>
</dbReference>
<gene>
    <name evidence="1" type="ORF">EV194_10525</name>
</gene>
<evidence type="ECO:0000313" key="1">
    <source>
        <dbReference type="EMBL" id="TCO08223.1"/>
    </source>
</evidence>
<dbReference type="Proteomes" id="UP000295221">
    <property type="component" value="Unassembled WGS sequence"/>
</dbReference>
<protein>
    <submittedName>
        <fullName evidence="1">6-bladed beta-propeller protein</fullName>
    </submittedName>
</protein>
<comment type="caution">
    <text evidence="1">The sequence shown here is derived from an EMBL/GenBank/DDBJ whole genome shotgun (WGS) entry which is preliminary data.</text>
</comment>
<proteinExistence type="predicted"/>
<dbReference type="AlphaFoldDB" id="A0A4R2GIV3"/>
<name>A0A4R2GIV3_9BACT</name>
<dbReference type="EMBL" id="SLWK01000005">
    <property type="protein sequence ID" value="TCO08223.1"/>
    <property type="molecule type" value="Genomic_DNA"/>
</dbReference>
<evidence type="ECO:0000313" key="2">
    <source>
        <dbReference type="Proteomes" id="UP000295221"/>
    </source>
</evidence>
<organism evidence="1 2">
    <name type="scientific">Natronoflexus pectinivorans</name>
    <dbReference type="NCBI Taxonomy" id="682526"/>
    <lineage>
        <taxon>Bacteria</taxon>
        <taxon>Pseudomonadati</taxon>
        <taxon>Bacteroidota</taxon>
        <taxon>Bacteroidia</taxon>
        <taxon>Marinilabiliales</taxon>
        <taxon>Marinilabiliaceae</taxon>
        <taxon>Natronoflexus</taxon>
    </lineage>
</organism>